<dbReference type="OrthoDB" id="20524at2759"/>
<dbReference type="GO" id="GO:0005634">
    <property type="term" value="C:nucleus"/>
    <property type="evidence" value="ECO:0007669"/>
    <property type="project" value="TreeGrafter"/>
</dbReference>
<dbReference type="AlphaFoldDB" id="A0A1E4THF8"/>
<reference evidence="8" key="1">
    <citation type="submission" date="2016-02" db="EMBL/GenBank/DDBJ databases">
        <title>Comparative genomics of biotechnologically important yeasts.</title>
        <authorList>
            <consortium name="DOE Joint Genome Institute"/>
            <person name="Riley R."/>
            <person name="Haridas S."/>
            <person name="Wolfe K.H."/>
            <person name="Lopes M.R."/>
            <person name="Hittinger C.T."/>
            <person name="Goker M."/>
            <person name="Salamov A."/>
            <person name="Wisecaver J."/>
            <person name="Long T.M."/>
            <person name="Aerts A.L."/>
            <person name="Barry K."/>
            <person name="Choi C."/>
            <person name="Clum A."/>
            <person name="Coughlan A.Y."/>
            <person name="Deshpande S."/>
            <person name="Douglass A.P."/>
            <person name="Hanson S.J."/>
            <person name="Klenk H.-P."/>
            <person name="Labutti K."/>
            <person name="Lapidus A."/>
            <person name="Lindquist E."/>
            <person name="Lipzen A."/>
            <person name="Meier-Kolthoff J.P."/>
            <person name="Ohm R.A."/>
            <person name="Otillar R.P."/>
            <person name="Pangilinan J."/>
            <person name="Peng Y."/>
            <person name="Rokas A."/>
            <person name="Rosa C.A."/>
            <person name="Scheuner C."/>
            <person name="Sibirny A.A."/>
            <person name="Slot J.C."/>
            <person name="Stielow J.B."/>
            <person name="Sun H."/>
            <person name="Kurtzman C.P."/>
            <person name="Blackwell M."/>
            <person name="Jeffries T.W."/>
            <person name="Grigoriev I.V."/>
        </authorList>
    </citation>
    <scope>NUCLEOTIDE SEQUENCE [LARGE SCALE GENOMIC DNA]</scope>
    <source>
        <strain evidence="8">NRRL Y-17796</strain>
    </source>
</reference>
<dbReference type="PANTHER" id="PTHR22974:SF21">
    <property type="entry name" value="DUAL SPECIFICITY PROTEIN KINASE TTK"/>
    <property type="match status" value="1"/>
</dbReference>
<sequence>MGKGGSGRVYRVQGPNGKLYALKKVSFKGQSPEAIEAFKGEVRLLRELRTVSRVVKLVDFEISRSAINVVMECGDTDMNTLLASRLDKPLNVNFVRYYAHEMLECVSAIHEAGIVHSDLKPANFVLVKGVLKLIDFGIADIVPDDTVNLSRDSRLGTPNYMAPEMLSAATPIDGSAARFKHGRPADVWSCGCIIYQMIYGQPPYGGYHRDQRMNAILNPDIKVVYDARTRTNSAVPIDAINVVRACLCRDPKERATADQLLTFNCTDSRTVTEY</sequence>
<dbReference type="SUPFAM" id="SSF56112">
    <property type="entry name" value="Protein kinase-like (PK-like)"/>
    <property type="match status" value="1"/>
</dbReference>
<organism evidence="7 8">
    <name type="scientific">Tortispora caseinolytica NRRL Y-17796</name>
    <dbReference type="NCBI Taxonomy" id="767744"/>
    <lineage>
        <taxon>Eukaryota</taxon>
        <taxon>Fungi</taxon>
        <taxon>Dikarya</taxon>
        <taxon>Ascomycota</taxon>
        <taxon>Saccharomycotina</taxon>
        <taxon>Trigonopsidomycetes</taxon>
        <taxon>Trigonopsidales</taxon>
        <taxon>Trigonopsidaceae</taxon>
        <taxon>Tortispora</taxon>
    </lineage>
</organism>
<evidence type="ECO:0000313" key="8">
    <source>
        <dbReference type="Proteomes" id="UP000095023"/>
    </source>
</evidence>
<dbReference type="GO" id="GO:0033316">
    <property type="term" value="P:meiotic spindle assembly checkpoint signaling"/>
    <property type="evidence" value="ECO:0007669"/>
    <property type="project" value="TreeGrafter"/>
</dbReference>
<evidence type="ECO:0000256" key="5">
    <source>
        <dbReference type="ARBA" id="ARBA00022840"/>
    </source>
</evidence>
<feature type="domain" description="Protein kinase" evidence="6">
    <location>
        <begin position="1"/>
        <end position="274"/>
    </location>
</feature>
<dbReference type="GO" id="GO:0034501">
    <property type="term" value="P:protein localization to kinetochore"/>
    <property type="evidence" value="ECO:0007669"/>
    <property type="project" value="TreeGrafter"/>
</dbReference>
<dbReference type="GO" id="GO:0007094">
    <property type="term" value="P:mitotic spindle assembly checkpoint signaling"/>
    <property type="evidence" value="ECO:0007669"/>
    <property type="project" value="TreeGrafter"/>
</dbReference>
<keyword evidence="5" id="KW-0067">ATP-binding</keyword>
<dbReference type="GO" id="GO:0004712">
    <property type="term" value="F:protein serine/threonine/tyrosine kinase activity"/>
    <property type="evidence" value="ECO:0007669"/>
    <property type="project" value="TreeGrafter"/>
</dbReference>
<gene>
    <name evidence="7" type="ORF">CANCADRAFT_57461</name>
</gene>
<dbReference type="PROSITE" id="PS00108">
    <property type="entry name" value="PROTEIN_KINASE_ST"/>
    <property type="match status" value="1"/>
</dbReference>
<accession>A0A1E4THF8</accession>
<evidence type="ECO:0000256" key="3">
    <source>
        <dbReference type="ARBA" id="ARBA00022741"/>
    </source>
</evidence>
<keyword evidence="1" id="KW-0723">Serine/threonine-protein kinase</keyword>
<dbReference type="GO" id="GO:0000776">
    <property type="term" value="C:kinetochore"/>
    <property type="evidence" value="ECO:0007669"/>
    <property type="project" value="TreeGrafter"/>
</dbReference>
<proteinExistence type="predicted"/>
<dbReference type="FunFam" id="3.30.200.20:FF:000131">
    <property type="entry name" value="Dual specificity protein kinase TTK"/>
    <property type="match status" value="1"/>
</dbReference>
<dbReference type="EMBL" id="KV453842">
    <property type="protein sequence ID" value="ODV91118.1"/>
    <property type="molecule type" value="Genomic_DNA"/>
</dbReference>
<evidence type="ECO:0000256" key="1">
    <source>
        <dbReference type="ARBA" id="ARBA00022527"/>
    </source>
</evidence>
<evidence type="ECO:0000256" key="2">
    <source>
        <dbReference type="ARBA" id="ARBA00022679"/>
    </source>
</evidence>
<dbReference type="InterPro" id="IPR011009">
    <property type="entry name" value="Kinase-like_dom_sf"/>
</dbReference>
<dbReference type="PROSITE" id="PS50011">
    <property type="entry name" value="PROTEIN_KINASE_DOM"/>
    <property type="match status" value="1"/>
</dbReference>
<dbReference type="Pfam" id="PF00069">
    <property type="entry name" value="Pkinase"/>
    <property type="match status" value="1"/>
</dbReference>
<dbReference type="Proteomes" id="UP000095023">
    <property type="component" value="Unassembled WGS sequence"/>
</dbReference>
<keyword evidence="8" id="KW-1185">Reference proteome</keyword>
<keyword evidence="2" id="KW-0808">Transferase</keyword>
<keyword evidence="3" id="KW-0547">Nucleotide-binding</keyword>
<dbReference type="PANTHER" id="PTHR22974">
    <property type="entry name" value="MIXED LINEAGE PROTEIN KINASE"/>
    <property type="match status" value="1"/>
</dbReference>
<evidence type="ECO:0000313" key="7">
    <source>
        <dbReference type="EMBL" id="ODV91118.1"/>
    </source>
</evidence>
<protein>
    <recommendedName>
        <fullName evidence="6">Protein kinase domain-containing protein</fullName>
    </recommendedName>
</protein>
<dbReference type="GO" id="GO:0005524">
    <property type="term" value="F:ATP binding"/>
    <property type="evidence" value="ECO:0007669"/>
    <property type="project" value="UniProtKB-KW"/>
</dbReference>
<dbReference type="GO" id="GO:0004674">
    <property type="term" value="F:protein serine/threonine kinase activity"/>
    <property type="evidence" value="ECO:0007669"/>
    <property type="project" value="UniProtKB-KW"/>
</dbReference>
<name>A0A1E4THF8_9ASCO</name>
<dbReference type="SMART" id="SM00220">
    <property type="entry name" value="S_TKc"/>
    <property type="match status" value="1"/>
</dbReference>
<dbReference type="Gene3D" id="1.10.510.10">
    <property type="entry name" value="Transferase(Phosphotransferase) domain 1"/>
    <property type="match status" value="1"/>
</dbReference>
<evidence type="ECO:0000256" key="4">
    <source>
        <dbReference type="ARBA" id="ARBA00022777"/>
    </source>
</evidence>
<keyword evidence="4" id="KW-0418">Kinase</keyword>
<dbReference type="InterPro" id="IPR008271">
    <property type="entry name" value="Ser/Thr_kinase_AS"/>
</dbReference>
<evidence type="ECO:0000259" key="6">
    <source>
        <dbReference type="PROSITE" id="PS50011"/>
    </source>
</evidence>
<dbReference type="InterPro" id="IPR000719">
    <property type="entry name" value="Prot_kinase_dom"/>
</dbReference>
<dbReference type="GO" id="GO:0007059">
    <property type="term" value="P:chromosome segregation"/>
    <property type="evidence" value="ECO:0007669"/>
    <property type="project" value="TreeGrafter"/>
</dbReference>
<dbReference type="Gene3D" id="3.30.200.20">
    <property type="entry name" value="Phosphorylase Kinase, domain 1"/>
    <property type="match status" value="1"/>
</dbReference>